<gene>
    <name evidence="2" type="ORF">KEM10_13410</name>
</gene>
<reference evidence="2 3" key="1">
    <citation type="journal article" date="2015" name="Int. J. Syst. Evol. Microbiol.">
        <title>Carboxylicivirga linearis sp. nov., isolated from a sea cucumber culture pond.</title>
        <authorList>
            <person name="Wang F.Q."/>
            <person name="Zhou Y.X."/>
            <person name="Lin X.Z."/>
            <person name="Chen G.J."/>
            <person name="Du Z.J."/>
        </authorList>
    </citation>
    <scope>NUCLEOTIDE SEQUENCE [LARGE SCALE GENOMIC DNA]</scope>
    <source>
        <strain evidence="2 3">FB218</strain>
    </source>
</reference>
<evidence type="ECO:0000313" key="2">
    <source>
        <dbReference type="EMBL" id="MBS2099285.1"/>
    </source>
</evidence>
<dbReference type="RefSeq" id="WP_212216525.1">
    <property type="nucleotide sequence ID" value="NZ_JAGUCO010000009.1"/>
</dbReference>
<proteinExistence type="predicted"/>
<organism evidence="2 3">
    <name type="scientific">Carboxylicivirga linearis</name>
    <dbReference type="NCBI Taxonomy" id="1628157"/>
    <lineage>
        <taxon>Bacteria</taxon>
        <taxon>Pseudomonadati</taxon>
        <taxon>Bacteroidota</taxon>
        <taxon>Bacteroidia</taxon>
        <taxon>Marinilabiliales</taxon>
        <taxon>Marinilabiliaceae</taxon>
        <taxon>Carboxylicivirga</taxon>
    </lineage>
</organism>
<feature type="signal peptide" evidence="1">
    <location>
        <begin position="1"/>
        <end position="18"/>
    </location>
</feature>
<evidence type="ECO:0000313" key="3">
    <source>
        <dbReference type="Proteomes" id="UP000708576"/>
    </source>
</evidence>
<comment type="caution">
    <text evidence="2">The sequence shown here is derived from an EMBL/GenBank/DDBJ whole genome shotgun (WGS) entry which is preliminary data.</text>
</comment>
<evidence type="ECO:0000256" key="1">
    <source>
        <dbReference type="SAM" id="SignalP"/>
    </source>
</evidence>
<feature type="chain" id="PRO_5045914106" evidence="1">
    <location>
        <begin position="19"/>
        <end position="285"/>
    </location>
</feature>
<protein>
    <submittedName>
        <fullName evidence="2">Uncharacterized protein</fullName>
    </submittedName>
</protein>
<keyword evidence="3" id="KW-1185">Reference proteome</keyword>
<name>A0ABS5JWJ9_9BACT</name>
<dbReference type="EMBL" id="JAGUCO010000009">
    <property type="protein sequence ID" value="MBS2099285.1"/>
    <property type="molecule type" value="Genomic_DNA"/>
</dbReference>
<sequence length="285" mass="31899">MKTLLLLMLLFMGLQSNGQNTQRINYRNIEFNLPPDCIGSENVEGYLIENKDADYYIIVRPASFASQDAIIQELNSNALGGESNAEFIRNSEITSITNNAFGAQYTLSSENQYYYMYIAGVMGANNRGAMLVGGKKSGTQSLVYELACKQLISKLTFKNIEARSGMLNQWEKNYANTSLTYMDSYYSSGYGDSYGAYRQKIVIQLSGQGLFTYSDNFEMGGGGDASAFIGKNGNAGEGNWYIKQNNNEVFLILEFYNGKLYEYRLETDAEGATYLNGKRYYCTTN</sequence>
<accession>A0ABS5JWJ9</accession>
<dbReference type="Proteomes" id="UP000708576">
    <property type="component" value="Unassembled WGS sequence"/>
</dbReference>
<keyword evidence="1" id="KW-0732">Signal</keyword>